<proteinExistence type="predicted"/>
<evidence type="ECO:0000313" key="1">
    <source>
        <dbReference type="EMBL" id="NFV24639.1"/>
    </source>
</evidence>
<dbReference type="RefSeq" id="WP_003373911.1">
    <property type="nucleotide sequence ID" value="NZ_JACBBA010000001.1"/>
</dbReference>
<sequence length="275" mass="32527">MKDLLDLLNSGDYITLIILSLIFIFIWLFKDMKKSLLEIKKSDLTFIDQSIEYHAKSLKSIYFFLNDSISQGELLDTLYSSYKYLDKNIIDVIDKFSSSYIISSEEKSTLLINLSKELKGKISILKDKQLHQTINKNYKLCIFDFWDTANKNNFNTYYNAFLYSLIILTISASTLELIIYIYSLTPQNSIILTILILGCMLWLFLLPISIELLFKKLYKKLYLFILFFLSPFASAYFIHICQYYIIKIFIIIIFIICIFINFYVNFKYLESLHKK</sequence>
<reference evidence="1 2" key="1">
    <citation type="submission" date="2019-04" db="EMBL/GenBank/DDBJ databases">
        <title>Genome sequencing of Clostridium botulinum Groups I-IV and Clostridium butyricum.</title>
        <authorList>
            <person name="Brunt J."/>
            <person name="Van Vliet A.H.M."/>
            <person name="Stringer S.C."/>
            <person name="Carter A.T."/>
            <person name="Peck M.W."/>
        </authorList>
    </citation>
    <scope>NUCLEOTIDE SEQUENCE [LARGE SCALE GENOMIC DNA]</scope>
    <source>
        <strain evidence="1 2">BL81</strain>
    </source>
</reference>
<dbReference type="AlphaFoldDB" id="A0A6B4JIZ4"/>
<protein>
    <submittedName>
        <fullName evidence="1">Uncharacterized protein</fullName>
    </submittedName>
</protein>
<organism evidence="1 2">
    <name type="scientific">Clostridium botulinum</name>
    <dbReference type="NCBI Taxonomy" id="1491"/>
    <lineage>
        <taxon>Bacteria</taxon>
        <taxon>Bacillati</taxon>
        <taxon>Bacillota</taxon>
        <taxon>Clostridia</taxon>
        <taxon>Eubacteriales</taxon>
        <taxon>Clostridiaceae</taxon>
        <taxon>Clostridium</taxon>
    </lineage>
</organism>
<gene>
    <name evidence="1" type="ORF">FDG31_00380</name>
</gene>
<name>A0A6B4JIZ4_CLOBO</name>
<dbReference type="Proteomes" id="UP000486903">
    <property type="component" value="Unassembled WGS sequence"/>
</dbReference>
<evidence type="ECO:0000313" key="2">
    <source>
        <dbReference type="Proteomes" id="UP000486903"/>
    </source>
</evidence>
<accession>A0A6B4JIZ4</accession>
<comment type="caution">
    <text evidence="1">The sequence shown here is derived from an EMBL/GenBank/DDBJ whole genome shotgun (WGS) entry which is preliminary data.</text>
</comment>
<dbReference type="EMBL" id="SXFB01000001">
    <property type="protein sequence ID" value="NFV24639.1"/>
    <property type="molecule type" value="Genomic_DNA"/>
</dbReference>